<dbReference type="PANTHER" id="PTHR44757">
    <property type="entry name" value="DIGUANYLATE CYCLASE DGCP"/>
    <property type="match status" value="1"/>
</dbReference>
<dbReference type="PROSITE" id="PS50113">
    <property type="entry name" value="PAC"/>
    <property type="match status" value="2"/>
</dbReference>
<dbReference type="Proteomes" id="UP000030512">
    <property type="component" value="Chromosome"/>
</dbReference>
<protein>
    <recommendedName>
        <fullName evidence="9">Diguanylate cyclase</fullName>
    </recommendedName>
</protein>
<dbReference type="SUPFAM" id="SSF55785">
    <property type="entry name" value="PYP-like sensor domain (PAS domain)"/>
    <property type="match status" value="3"/>
</dbReference>
<dbReference type="PROSITE" id="PS00124">
    <property type="entry name" value="FBPASE"/>
    <property type="match status" value="1"/>
</dbReference>
<dbReference type="Gene3D" id="3.30.450.20">
    <property type="entry name" value="PAS domain"/>
    <property type="match status" value="3"/>
</dbReference>
<dbReference type="PROSITE" id="PS50112">
    <property type="entry name" value="PAS"/>
    <property type="match status" value="3"/>
</dbReference>
<feature type="domain" description="PAC" evidence="4">
    <location>
        <begin position="556"/>
        <end position="608"/>
    </location>
</feature>
<dbReference type="Gene3D" id="3.30.70.270">
    <property type="match status" value="1"/>
</dbReference>
<feature type="transmembrane region" description="Helical" evidence="2">
    <location>
        <begin position="96"/>
        <end position="115"/>
    </location>
</feature>
<dbReference type="GO" id="GO:0042578">
    <property type="term" value="F:phosphoric ester hydrolase activity"/>
    <property type="evidence" value="ECO:0007669"/>
    <property type="project" value="InterPro"/>
</dbReference>
<dbReference type="NCBIfam" id="TIGR00254">
    <property type="entry name" value="GGDEF"/>
    <property type="match status" value="1"/>
</dbReference>
<feature type="transmembrane region" description="Helical" evidence="2">
    <location>
        <begin position="62"/>
        <end position="89"/>
    </location>
</feature>
<dbReference type="STRING" id="1538553.JT25_004560"/>
<dbReference type="Gene3D" id="3.20.20.450">
    <property type="entry name" value="EAL domain"/>
    <property type="match status" value="1"/>
</dbReference>
<dbReference type="CDD" id="cd01949">
    <property type="entry name" value="GGDEF"/>
    <property type="match status" value="1"/>
</dbReference>
<dbReference type="InterPro" id="IPR043128">
    <property type="entry name" value="Rev_trsase/Diguanyl_cyclase"/>
</dbReference>
<dbReference type="InterPro" id="IPR020548">
    <property type="entry name" value="Fructose_bisphosphatase_AS"/>
</dbReference>
<dbReference type="GO" id="GO:0006355">
    <property type="term" value="P:regulation of DNA-templated transcription"/>
    <property type="evidence" value="ECO:0007669"/>
    <property type="project" value="InterPro"/>
</dbReference>
<dbReference type="InterPro" id="IPR000700">
    <property type="entry name" value="PAS-assoc_C"/>
</dbReference>
<dbReference type="Pfam" id="PF00990">
    <property type="entry name" value="GGDEF"/>
    <property type="match status" value="1"/>
</dbReference>
<feature type="transmembrane region" description="Helical" evidence="2">
    <location>
        <begin position="37"/>
        <end position="56"/>
    </location>
</feature>
<name>A0A126T0Z9_9GAMM</name>
<organism evidence="7 8">
    <name type="scientific">Methylomonas denitrificans</name>
    <dbReference type="NCBI Taxonomy" id="1538553"/>
    <lineage>
        <taxon>Bacteria</taxon>
        <taxon>Pseudomonadati</taxon>
        <taxon>Pseudomonadota</taxon>
        <taxon>Gammaproteobacteria</taxon>
        <taxon>Methylococcales</taxon>
        <taxon>Methylococcaceae</taxon>
        <taxon>Methylomonas</taxon>
    </lineage>
</organism>
<feature type="domain" description="PAS" evidence="3">
    <location>
        <begin position="483"/>
        <end position="528"/>
    </location>
</feature>
<dbReference type="InterPro" id="IPR035965">
    <property type="entry name" value="PAS-like_dom_sf"/>
</dbReference>
<reference evidence="7 8" key="1">
    <citation type="journal article" date="2015" name="Environ. Microbiol.">
        <title>Methane oxidation coupled to nitrate reduction under hypoxia by the Gammaproteobacterium Methylomonas denitrificans, sp. nov. type strain FJG1.</title>
        <authorList>
            <person name="Kits K.D."/>
            <person name="Klotz M.G."/>
            <person name="Stein L.Y."/>
        </authorList>
    </citation>
    <scope>NUCLEOTIDE SEQUENCE [LARGE SCALE GENOMIC DNA]</scope>
    <source>
        <strain evidence="7 8">FJG1</strain>
    </source>
</reference>
<keyword evidence="8" id="KW-1185">Reference proteome</keyword>
<feature type="domain" description="GGDEF" evidence="6">
    <location>
        <begin position="640"/>
        <end position="773"/>
    </location>
</feature>
<dbReference type="GO" id="GO:0005975">
    <property type="term" value="P:carbohydrate metabolic process"/>
    <property type="evidence" value="ECO:0007669"/>
    <property type="project" value="InterPro"/>
</dbReference>
<feature type="domain" description="PAC" evidence="4">
    <location>
        <begin position="434"/>
        <end position="486"/>
    </location>
</feature>
<dbReference type="PROSITE" id="PS50883">
    <property type="entry name" value="EAL"/>
    <property type="match status" value="1"/>
</dbReference>
<dbReference type="InterPro" id="IPR029787">
    <property type="entry name" value="Nucleotide_cyclase"/>
</dbReference>
<feature type="domain" description="EAL" evidence="5">
    <location>
        <begin position="782"/>
        <end position="1035"/>
    </location>
</feature>
<dbReference type="Pfam" id="PF13426">
    <property type="entry name" value="PAS_9"/>
    <property type="match status" value="2"/>
</dbReference>
<evidence type="ECO:0000259" key="6">
    <source>
        <dbReference type="PROSITE" id="PS50887"/>
    </source>
</evidence>
<feature type="transmembrane region" description="Helical" evidence="2">
    <location>
        <begin position="6"/>
        <end position="25"/>
    </location>
</feature>
<dbReference type="InterPro" id="IPR001610">
    <property type="entry name" value="PAC"/>
</dbReference>
<dbReference type="SMART" id="SM00086">
    <property type="entry name" value="PAC"/>
    <property type="match status" value="3"/>
</dbReference>
<dbReference type="SMART" id="SM00091">
    <property type="entry name" value="PAS"/>
    <property type="match status" value="3"/>
</dbReference>
<dbReference type="CDD" id="cd00130">
    <property type="entry name" value="PAS"/>
    <property type="match status" value="3"/>
</dbReference>
<evidence type="ECO:0000259" key="4">
    <source>
        <dbReference type="PROSITE" id="PS50113"/>
    </source>
</evidence>
<dbReference type="AlphaFoldDB" id="A0A126T0Z9"/>
<sequence length="1035" mass="117285">MTNIIVPSLYLLSGACLYASIIHLYNGLRQPKDLAQITLSALAGVGFLFAVSHSFTLNAQDLAVFVIALKWSLAFSSLFCLLLLGFVCLYTKKRPLYLLVPLFIAYVTLFALNLMQPYSLQYSHIVGLETLRLPWGESITFANGVNSRWFYLGLTATLCGFVYMFYALGSHYRRQPSGAHFSMLLALGFLFACLVQGVLVRLSVISFVNLAWLGFLGMMIALSMILSYENNQRQRESEAKLRGLYELSPLGIALTDMQGRYVKFNEAFCGICGYPDDELRNLDYWTLTPKKYEAQEAVQLDSLTRKGYYGPYEKEYRRKDGSLIPIRLNGMLIGGADGQNYIWSIVEDVSEWQRIHMALAESEERFRRIVETSNEGIWSIDSGMQTTFVNNAISKMLGYGPEEMQGRLATEFVFQEDLPVLKQQMAMRRQGVGGFYEIRFRRTDGSVCWCSITSTPLKDNTGKFAGSFAMISDITKRKHAEDEMRLATQVYQASSQAMMVTNADNQIITVNPAFTQVTGYELEEALSKKPQLLSSGRHDKAFYRAMSDTLAVTGTWQGEIWNRRKDGEIFPAWLTVNTIYQADGAIHRRVALFSDISKEKANEDLIWRQANYDMLTELPNRRMVYDRMHEEIKKIRRDKKHMAVLFIDLDHFKDVNDSLGHEIGDNLLQEAAQRMTHCVRESDVIGRLGGDEFVIMLNELDDINCVGQIANKLLDKLAEPYMLGFEMAYISASIGVSIYPDDAAEAATLLKNADQAMYAAKRQGRNRFHYYTPAMHEAATARMRLSNDMHVALADNQFKVYYQPIVELATGRVCKAEALIRWQHPRLGLVSPAEFIPIAEDTGQIIQIGDWVFRQAAEQAVHFRATHHPEFQISVNTSPVQFKADTENHTPWFAYLKELGLSGQSIVVEITESLLMETRDEIGAQLLALRDNGMQVALDDFGTGYSSLSYLKKFDIDYLKIDQSFVRNLMPSSNDMVLCEAMIVMAHKLGIKVIAEGVETESQRKLLKQIGCDYGQGYFWSKPVAAEEFEKLLTR</sequence>
<feature type="transmembrane region" description="Helical" evidence="2">
    <location>
        <begin position="181"/>
        <end position="204"/>
    </location>
</feature>
<accession>A0A126T0Z9</accession>
<dbReference type="FunFam" id="3.30.70.270:FF:000001">
    <property type="entry name" value="Diguanylate cyclase domain protein"/>
    <property type="match status" value="1"/>
</dbReference>
<dbReference type="OrthoDB" id="5571542at2"/>
<dbReference type="KEGG" id="mdn:JT25_004560"/>
<evidence type="ECO:0000313" key="7">
    <source>
        <dbReference type="EMBL" id="AMK75763.1"/>
    </source>
</evidence>
<dbReference type="SUPFAM" id="SSF141868">
    <property type="entry name" value="EAL domain-like"/>
    <property type="match status" value="1"/>
</dbReference>
<evidence type="ECO:0000313" key="8">
    <source>
        <dbReference type="Proteomes" id="UP000030512"/>
    </source>
</evidence>
<comment type="cofactor">
    <cofactor evidence="1">
        <name>Mg(2+)</name>
        <dbReference type="ChEBI" id="CHEBI:18420"/>
    </cofactor>
</comment>
<keyword evidence="2" id="KW-0472">Membrane</keyword>
<dbReference type="InterPro" id="IPR052155">
    <property type="entry name" value="Biofilm_reg_signaling"/>
</dbReference>
<evidence type="ECO:0008006" key="9">
    <source>
        <dbReference type="Google" id="ProtNLM"/>
    </source>
</evidence>
<proteinExistence type="predicted"/>
<feature type="transmembrane region" description="Helical" evidence="2">
    <location>
        <begin position="210"/>
        <end position="228"/>
    </location>
</feature>
<gene>
    <name evidence="7" type="ORF">JT25_004560</name>
</gene>
<feature type="domain" description="PAS" evidence="3">
    <location>
        <begin position="362"/>
        <end position="425"/>
    </location>
</feature>
<evidence type="ECO:0000256" key="2">
    <source>
        <dbReference type="SAM" id="Phobius"/>
    </source>
</evidence>
<dbReference type="InterPro" id="IPR001633">
    <property type="entry name" value="EAL_dom"/>
</dbReference>
<dbReference type="PANTHER" id="PTHR44757:SF2">
    <property type="entry name" value="BIOFILM ARCHITECTURE MAINTENANCE PROTEIN MBAA"/>
    <property type="match status" value="1"/>
</dbReference>
<dbReference type="InterPro" id="IPR000014">
    <property type="entry name" value="PAS"/>
</dbReference>
<evidence type="ECO:0000259" key="5">
    <source>
        <dbReference type="PROSITE" id="PS50883"/>
    </source>
</evidence>
<dbReference type="EMBL" id="CP014476">
    <property type="protein sequence ID" value="AMK75763.1"/>
    <property type="molecule type" value="Genomic_DNA"/>
</dbReference>
<feature type="transmembrane region" description="Helical" evidence="2">
    <location>
        <begin position="149"/>
        <end position="169"/>
    </location>
</feature>
<dbReference type="Pfam" id="PF00563">
    <property type="entry name" value="EAL"/>
    <property type="match status" value="1"/>
</dbReference>
<dbReference type="InterPro" id="IPR000160">
    <property type="entry name" value="GGDEF_dom"/>
</dbReference>
<dbReference type="SMART" id="SM00267">
    <property type="entry name" value="GGDEF"/>
    <property type="match status" value="1"/>
</dbReference>
<keyword evidence="2" id="KW-0812">Transmembrane</keyword>
<keyword evidence="2" id="KW-1133">Transmembrane helix</keyword>
<dbReference type="RefSeq" id="WP_062327750.1">
    <property type="nucleotide sequence ID" value="NZ_CP014476.1"/>
</dbReference>
<evidence type="ECO:0000259" key="3">
    <source>
        <dbReference type="PROSITE" id="PS50112"/>
    </source>
</evidence>
<dbReference type="PROSITE" id="PS50887">
    <property type="entry name" value="GGDEF"/>
    <property type="match status" value="1"/>
</dbReference>
<dbReference type="InterPro" id="IPR013767">
    <property type="entry name" value="PAS_fold"/>
</dbReference>
<dbReference type="CDD" id="cd01948">
    <property type="entry name" value="EAL"/>
    <property type="match status" value="1"/>
</dbReference>
<dbReference type="NCBIfam" id="TIGR00229">
    <property type="entry name" value="sensory_box"/>
    <property type="match status" value="3"/>
</dbReference>
<evidence type="ECO:0000256" key="1">
    <source>
        <dbReference type="ARBA" id="ARBA00001946"/>
    </source>
</evidence>
<dbReference type="InterPro" id="IPR035919">
    <property type="entry name" value="EAL_sf"/>
</dbReference>
<feature type="domain" description="PAS" evidence="3">
    <location>
        <begin position="237"/>
        <end position="279"/>
    </location>
</feature>
<dbReference type="Pfam" id="PF00989">
    <property type="entry name" value="PAS"/>
    <property type="match status" value="1"/>
</dbReference>
<dbReference type="SUPFAM" id="SSF55073">
    <property type="entry name" value="Nucleotide cyclase"/>
    <property type="match status" value="1"/>
</dbReference>
<dbReference type="SMART" id="SM00052">
    <property type="entry name" value="EAL"/>
    <property type="match status" value="1"/>
</dbReference>